<organism evidence="2 3">
    <name type="scientific">Eumeta variegata</name>
    <name type="common">Bagworm moth</name>
    <name type="synonym">Eumeta japonica</name>
    <dbReference type="NCBI Taxonomy" id="151549"/>
    <lineage>
        <taxon>Eukaryota</taxon>
        <taxon>Metazoa</taxon>
        <taxon>Ecdysozoa</taxon>
        <taxon>Arthropoda</taxon>
        <taxon>Hexapoda</taxon>
        <taxon>Insecta</taxon>
        <taxon>Pterygota</taxon>
        <taxon>Neoptera</taxon>
        <taxon>Endopterygota</taxon>
        <taxon>Lepidoptera</taxon>
        <taxon>Glossata</taxon>
        <taxon>Ditrysia</taxon>
        <taxon>Tineoidea</taxon>
        <taxon>Psychidae</taxon>
        <taxon>Oiketicinae</taxon>
        <taxon>Eumeta</taxon>
    </lineage>
</organism>
<gene>
    <name evidence="2" type="ORF">EVAR_28860_1</name>
</gene>
<comment type="caution">
    <text evidence="2">The sequence shown here is derived from an EMBL/GenBank/DDBJ whole genome shotgun (WGS) entry which is preliminary data.</text>
</comment>
<proteinExistence type="predicted"/>
<sequence length="72" mass="7827">MIMVHQVGRKTLLSCRHKAFYRGKSGPEQKAVAGRTAGEMTAQNSIMAPTIKSRQVHSKTCEPTAPFPTSAL</sequence>
<dbReference type="Proteomes" id="UP000299102">
    <property type="component" value="Unassembled WGS sequence"/>
</dbReference>
<evidence type="ECO:0000256" key="1">
    <source>
        <dbReference type="SAM" id="MobiDB-lite"/>
    </source>
</evidence>
<reference evidence="2 3" key="1">
    <citation type="journal article" date="2019" name="Commun. Biol.">
        <title>The bagworm genome reveals a unique fibroin gene that provides high tensile strength.</title>
        <authorList>
            <person name="Kono N."/>
            <person name="Nakamura H."/>
            <person name="Ohtoshi R."/>
            <person name="Tomita M."/>
            <person name="Numata K."/>
            <person name="Arakawa K."/>
        </authorList>
    </citation>
    <scope>NUCLEOTIDE SEQUENCE [LARGE SCALE GENOMIC DNA]</scope>
</reference>
<feature type="region of interest" description="Disordered" evidence="1">
    <location>
        <begin position="53"/>
        <end position="72"/>
    </location>
</feature>
<accession>A0A4C1YHT3</accession>
<dbReference type="AlphaFoldDB" id="A0A4C1YHT3"/>
<feature type="region of interest" description="Disordered" evidence="1">
    <location>
        <begin position="24"/>
        <end position="46"/>
    </location>
</feature>
<dbReference type="EMBL" id="BGZK01001256">
    <property type="protein sequence ID" value="GBP75648.1"/>
    <property type="molecule type" value="Genomic_DNA"/>
</dbReference>
<evidence type="ECO:0000313" key="3">
    <source>
        <dbReference type="Proteomes" id="UP000299102"/>
    </source>
</evidence>
<evidence type="ECO:0000313" key="2">
    <source>
        <dbReference type="EMBL" id="GBP75648.1"/>
    </source>
</evidence>
<protein>
    <submittedName>
        <fullName evidence="2">Uncharacterized protein</fullName>
    </submittedName>
</protein>
<keyword evidence="3" id="KW-1185">Reference proteome</keyword>
<name>A0A4C1YHT3_EUMVA</name>